<keyword evidence="2" id="KW-1133">Transmembrane helix</keyword>
<accession>A0A4C1YF77</accession>
<keyword evidence="2" id="KW-0472">Membrane</keyword>
<feature type="transmembrane region" description="Helical" evidence="2">
    <location>
        <begin position="62"/>
        <end position="89"/>
    </location>
</feature>
<organism evidence="3 4">
    <name type="scientific">Eumeta variegata</name>
    <name type="common">Bagworm moth</name>
    <name type="synonym">Eumeta japonica</name>
    <dbReference type="NCBI Taxonomy" id="151549"/>
    <lineage>
        <taxon>Eukaryota</taxon>
        <taxon>Metazoa</taxon>
        <taxon>Ecdysozoa</taxon>
        <taxon>Arthropoda</taxon>
        <taxon>Hexapoda</taxon>
        <taxon>Insecta</taxon>
        <taxon>Pterygota</taxon>
        <taxon>Neoptera</taxon>
        <taxon>Endopterygota</taxon>
        <taxon>Lepidoptera</taxon>
        <taxon>Glossata</taxon>
        <taxon>Ditrysia</taxon>
        <taxon>Tineoidea</taxon>
        <taxon>Psychidae</taxon>
        <taxon>Oiketicinae</taxon>
        <taxon>Eumeta</taxon>
    </lineage>
</organism>
<dbReference type="Proteomes" id="UP000299102">
    <property type="component" value="Unassembled WGS sequence"/>
</dbReference>
<evidence type="ECO:0000313" key="4">
    <source>
        <dbReference type="Proteomes" id="UP000299102"/>
    </source>
</evidence>
<evidence type="ECO:0000313" key="3">
    <source>
        <dbReference type="EMBL" id="GBP73319.1"/>
    </source>
</evidence>
<name>A0A4C1YF77_EUMVA</name>
<sequence>MASSRPRKATPISESSTPTRARRAGYEEHETTLLVQRGFRRMLTVDEESCARFFCGAAEYQLLYTISLTILILAPLSILLSVSFSILILPHITHFDFKEARGTDDAMSFTTPAPFLVLDFVSI</sequence>
<proteinExistence type="predicted"/>
<gene>
    <name evidence="3" type="ORF">EVAR_52845_1</name>
</gene>
<dbReference type="EMBL" id="BGZK01001169">
    <property type="protein sequence ID" value="GBP73319.1"/>
    <property type="molecule type" value="Genomic_DNA"/>
</dbReference>
<keyword evidence="4" id="KW-1185">Reference proteome</keyword>
<dbReference type="AlphaFoldDB" id="A0A4C1YF77"/>
<feature type="region of interest" description="Disordered" evidence="1">
    <location>
        <begin position="1"/>
        <end position="26"/>
    </location>
</feature>
<protein>
    <submittedName>
        <fullName evidence="3">Uncharacterized protein</fullName>
    </submittedName>
</protein>
<keyword evidence="2" id="KW-0812">Transmembrane</keyword>
<comment type="caution">
    <text evidence="3">The sequence shown here is derived from an EMBL/GenBank/DDBJ whole genome shotgun (WGS) entry which is preliminary data.</text>
</comment>
<reference evidence="3 4" key="1">
    <citation type="journal article" date="2019" name="Commun. Biol.">
        <title>The bagworm genome reveals a unique fibroin gene that provides high tensile strength.</title>
        <authorList>
            <person name="Kono N."/>
            <person name="Nakamura H."/>
            <person name="Ohtoshi R."/>
            <person name="Tomita M."/>
            <person name="Numata K."/>
            <person name="Arakawa K."/>
        </authorList>
    </citation>
    <scope>NUCLEOTIDE SEQUENCE [LARGE SCALE GENOMIC DNA]</scope>
</reference>
<evidence type="ECO:0000256" key="2">
    <source>
        <dbReference type="SAM" id="Phobius"/>
    </source>
</evidence>
<evidence type="ECO:0000256" key="1">
    <source>
        <dbReference type="SAM" id="MobiDB-lite"/>
    </source>
</evidence>